<dbReference type="Proteomes" id="UP000095286">
    <property type="component" value="Unplaced"/>
</dbReference>
<proteinExistence type="predicted"/>
<reference evidence="2" key="1">
    <citation type="submission" date="2016-11" db="UniProtKB">
        <authorList>
            <consortium name="WormBaseParasite"/>
        </authorList>
    </citation>
    <scope>IDENTIFICATION</scope>
    <source>
        <strain evidence="2">KR3021</strain>
    </source>
</reference>
<accession>A0AC35TZX0</accession>
<dbReference type="WBParaSite" id="RSKR_0000632800.1">
    <property type="protein sequence ID" value="RSKR_0000632800.1"/>
    <property type="gene ID" value="RSKR_0000632800"/>
</dbReference>
<organism evidence="1 2">
    <name type="scientific">Rhabditophanes sp. KR3021</name>
    <dbReference type="NCBI Taxonomy" id="114890"/>
    <lineage>
        <taxon>Eukaryota</taxon>
        <taxon>Metazoa</taxon>
        <taxon>Ecdysozoa</taxon>
        <taxon>Nematoda</taxon>
        <taxon>Chromadorea</taxon>
        <taxon>Rhabditida</taxon>
        <taxon>Tylenchina</taxon>
        <taxon>Panagrolaimomorpha</taxon>
        <taxon>Strongyloidoidea</taxon>
        <taxon>Alloionematidae</taxon>
        <taxon>Rhabditophanes</taxon>
    </lineage>
</organism>
<evidence type="ECO:0000313" key="1">
    <source>
        <dbReference type="Proteomes" id="UP000095286"/>
    </source>
</evidence>
<sequence>MAQSETITVNDVDTTKRSLDGNGNGVDIEKLDDKQGEISADLMDEKRKNRKAYEYLCRLSEVRTWIGELLADEGIPPPIDLEENLTNGVLLARIGNAISAKLVPLSKIFDLDQSKYQHDGLTYRHTDNIVQWRKSLLNLGFPEIIIPETVDIYQGKNVATIFCLFTLAIYLHRLRKGPPLKNQTENIHFSESDVQFISERLKDQKLPSFDDAEGILSNRSVSKADLNSTSTSPDDEAIKALEDKNKTEQTRAAIVIQENFRKYKMKQETQRKFKEEATAAQIKFEEEAKAAQLKFDQEAKAAQLAYEEEKKVAQKMWEEQTKAAKIIQDSFRKYKRKQNSDTLLNSSDPSLYLVRNFVELLRNTEVDYEEDLTIERTRSRISRLITNNRNMDMDLDELDHKISLLIRNRITLQEVIEERSKIDSKMTSQFTTQGSIRRKERGQLNNLQVLLFHLQVEPQHLSNLFEVCNKEGLYEKGLLPLFHFVYEKREEFLFVRLCREIMKRYIYSLNEPKDFSNINNEEGKKVFKFISRFFQSFPSYDVVAISLKEQHRIYYAEEQEIRVNLNPITMFEEKFNRVPNDIYEALADEEIISVLNLSKSFITSQAYAFADSVLHDIKLPKTVRYLMKVVQVELRNKHSELSSVKISAYVCHFLWKCYLEKPMVEGKLFQRETGKQFSPAQKERLVMITKLIGYAALGKSYSSHEPHLFSLNETISELHNKFLSIVNSTLENNTLDQIYEMNQFTTSMSCQKPIINISLEHLKFLHGIIDEHKDKIFDASGARLRKLFDSIDSKFEEEKIGAHLTLSLCPMAPERINNSIDSQELFIQTRKFFVDLLLCGVAGENVPEVLDSEIDEEHEKVYRELINQTEDPFPTLLSKQQKVRENLKILKEFGIVSSENNYQTLVNQITNEIKRQGQYRQGRNKQIDHLQETVKGLEDKRKDNEERLLKYKECLNSCVENMRRSSIKPQITSSSSKASKMLNDREKLLNPKSLKVSGEKLLKKEIIDVDPKDKALVKEFSKMNFEINFTGKMDQFEIILKKSKTDISTYPINFQDLLELEFNDVQTIPISDNTIFNVKNFIAFLNKKFYAKK</sequence>
<evidence type="ECO:0000313" key="2">
    <source>
        <dbReference type="WBParaSite" id="RSKR_0000632800.1"/>
    </source>
</evidence>
<protein>
    <submittedName>
        <fullName evidence="2">Calponin-homology (CH) domain-containing protein</fullName>
    </submittedName>
</protein>
<name>A0AC35TZX0_9BILA</name>